<dbReference type="Proteomes" id="UP000761574">
    <property type="component" value="Unassembled WGS sequence"/>
</dbReference>
<gene>
    <name evidence="4" type="ORF">TUM4630_23590</name>
</gene>
<dbReference type="PANTHER" id="PTHR35936">
    <property type="entry name" value="MEMBRANE-BOUND LYTIC MUREIN TRANSGLYCOSYLASE F"/>
    <property type="match status" value="1"/>
</dbReference>
<name>A0ABQ4PK50_9GAMM</name>
<evidence type="ECO:0000256" key="2">
    <source>
        <dbReference type="ARBA" id="ARBA00022729"/>
    </source>
</evidence>
<evidence type="ECO:0000313" key="5">
    <source>
        <dbReference type="Proteomes" id="UP000761574"/>
    </source>
</evidence>
<sequence>MLRRMLQVLRLKIVVGLCLSMFNVFAIAKPIVMVSDEWCPYICTPEEQDKGYVVEVVQAAFMAMSQPTQFEIQPFSRALKSVQQNKIDIVLAVNHEQLERYQLQASNQPIGHYSNDFYVEKNDLWQYERPRDLYGKQLAIIRGYSYGVTLDNFLPLLAGVYRASGASPLEMNLKRLSKGRVNVLLGNRLVVDYVAHREQLTGQVRYAGTEGPPVALYIGFSQHAATDGLVQLYEQGLAIIKASGQYREILERYQVAQVF</sequence>
<comment type="caution">
    <text evidence="4">The sequence shown here is derived from an EMBL/GenBank/DDBJ whole genome shotgun (WGS) entry which is preliminary data.</text>
</comment>
<keyword evidence="2" id="KW-0732">Signal</keyword>
<dbReference type="PANTHER" id="PTHR35936:SF25">
    <property type="entry name" value="ABC TRANSPORTER SUBSTRATE-BINDING PROTEIN"/>
    <property type="match status" value="1"/>
</dbReference>
<comment type="similarity">
    <text evidence="1">Belongs to the bacterial solute-binding protein 3 family.</text>
</comment>
<feature type="domain" description="Solute-binding protein family 3/N-terminal" evidence="3">
    <location>
        <begin position="32"/>
        <end position="253"/>
    </location>
</feature>
<evidence type="ECO:0000313" key="4">
    <source>
        <dbReference type="EMBL" id="GIU48075.1"/>
    </source>
</evidence>
<dbReference type="EMBL" id="BPFB01000026">
    <property type="protein sequence ID" value="GIU48075.1"/>
    <property type="molecule type" value="Genomic_DNA"/>
</dbReference>
<evidence type="ECO:0000256" key="1">
    <source>
        <dbReference type="ARBA" id="ARBA00010333"/>
    </source>
</evidence>
<accession>A0ABQ4PK50</accession>
<dbReference type="InterPro" id="IPR001638">
    <property type="entry name" value="Solute-binding_3/MltF_N"/>
</dbReference>
<dbReference type="Gene3D" id="3.40.190.10">
    <property type="entry name" value="Periplasmic binding protein-like II"/>
    <property type="match status" value="2"/>
</dbReference>
<evidence type="ECO:0000259" key="3">
    <source>
        <dbReference type="Pfam" id="PF00497"/>
    </source>
</evidence>
<keyword evidence="5" id="KW-1185">Reference proteome</keyword>
<dbReference type="Pfam" id="PF00497">
    <property type="entry name" value="SBP_bac_3"/>
    <property type="match status" value="1"/>
</dbReference>
<reference evidence="4 5" key="1">
    <citation type="submission" date="2021-05" db="EMBL/GenBank/DDBJ databases">
        <title>Molecular characterization for Shewanella algae harboring chromosomal blaOXA-55-like strains isolated from clinical and environment sample.</title>
        <authorList>
            <person name="Ohama Y."/>
            <person name="Aoki K."/>
            <person name="Harada S."/>
            <person name="Moriya K."/>
            <person name="Ishii Y."/>
            <person name="Tateda K."/>
        </authorList>
    </citation>
    <scope>NUCLEOTIDE SEQUENCE [LARGE SCALE GENOMIC DNA]</scope>
    <source>
        <strain evidence="4 5">LMG 23746</strain>
    </source>
</reference>
<organism evidence="4 5">
    <name type="scientific">Shewanella algidipiscicola</name>
    <dbReference type="NCBI Taxonomy" id="614070"/>
    <lineage>
        <taxon>Bacteria</taxon>
        <taxon>Pseudomonadati</taxon>
        <taxon>Pseudomonadota</taxon>
        <taxon>Gammaproteobacteria</taxon>
        <taxon>Alteromonadales</taxon>
        <taxon>Shewanellaceae</taxon>
        <taxon>Shewanella</taxon>
    </lineage>
</organism>
<dbReference type="SUPFAM" id="SSF53850">
    <property type="entry name" value="Periplasmic binding protein-like II"/>
    <property type="match status" value="1"/>
</dbReference>
<proteinExistence type="inferred from homology"/>
<protein>
    <recommendedName>
        <fullName evidence="3">Solute-binding protein family 3/N-terminal domain-containing protein</fullName>
    </recommendedName>
</protein>